<dbReference type="Gene3D" id="3.40.430.10">
    <property type="entry name" value="Dihydrofolate Reductase, subunit A"/>
    <property type="match status" value="1"/>
</dbReference>
<name>A0A3A1UDT8_9MICO</name>
<reference evidence="3" key="1">
    <citation type="submission" date="2018-09" db="EMBL/GenBank/DDBJ databases">
        <authorList>
            <person name="Kim I."/>
        </authorList>
    </citation>
    <scope>NUCLEOTIDE SEQUENCE [LARGE SCALE GENOMIC DNA]</scope>
    <source>
        <strain evidence="3">DD4a</strain>
    </source>
</reference>
<feature type="domain" description="Bacterial bifunctional deaminase-reductase C-terminal" evidence="1">
    <location>
        <begin position="4"/>
        <end position="175"/>
    </location>
</feature>
<dbReference type="OrthoDB" id="7949219at2"/>
<dbReference type="AlphaFoldDB" id="A0A3A1UDT8"/>
<accession>A0A3A1UDT8</accession>
<dbReference type="Proteomes" id="UP000265742">
    <property type="component" value="Unassembled WGS sequence"/>
</dbReference>
<proteinExistence type="predicted"/>
<keyword evidence="3" id="KW-1185">Reference proteome</keyword>
<evidence type="ECO:0000313" key="3">
    <source>
        <dbReference type="Proteomes" id="UP000265742"/>
    </source>
</evidence>
<dbReference type="RefSeq" id="WP_119481608.1">
    <property type="nucleotide sequence ID" value="NZ_QXTG01000001.1"/>
</dbReference>
<dbReference type="InterPro" id="IPR024072">
    <property type="entry name" value="DHFR-like_dom_sf"/>
</dbReference>
<evidence type="ECO:0000313" key="2">
    <source>
        <dbReference type="EMBL" id="RIX31246.1"/>
    </source>
</evidence>
<sequence length="185" mass="20481">MAPLTAFFTCSLDLRLTDGDGRFDWAEPPEDVHAFANDLERTVGTHLYGRRMWETMRYWATAPDDGSVEGEYGRLWRRADHVVFSTTLDAVDVPRTRLERRFDADAVRRLKAAATAPLTIGGAGIAAHVFATGLVDELQLLLVPVVVGEGPRVLPDGARLGLELLEQRTFPAGWVHLRYAVAGRP</sequence>
<dbReference type="SUPFAM" id="SSF53597">
    <property type="entry name" value="Dihydrofolate reductase-like"/>
    <property type="match status" value="1"/>
</dbReference>
<dbReference type="GO" id="GO:0008703">
    <property type="term" value="F:5-amino-6-(5-phosphoribosylamino)uracil reductase activity"/>
    <property type="evidence" value="ECO:0007669"/>
    <property type="project" value="InterPro"/>
</dbReference>
<dbReference type="GO" id="GO:0009231">
    <property type="term" value="P:riboflavin biosynthetic process"/>
    <property type="evidence" value="ECO:0007669"/>
    <property type="project" value="InterPro"/>
</dbReference>
<organism evidence="2 3">
    <name type="scientific">Amnibacterium setariae</name>
    <dbReference type="NCBI Taxonomy" id="2306585"/>
    <lineage>
        <taxon>Bacteria</taxon>
        <taxon>Bacillati</taxon>
        <taxon>Actinomycetota</taxon>
        <taxon>Actinomycetes</taxon>
        <taxon>Micrococcales</taxon>
        <taxon>Microbacteriaceae</taxon>
        <taxon>Amnibacterium</taxon>
    </lineage>
</organism>
<gene>
    <name evidence="2" type="ORF">D1781_07795</name>
</gene>
<comment type="caution">
    <text evidence="2">The sequence shown here is derived from an EMBL/GenBank/DDBJ whole genome shotgun (WGS) entry which is preliminary data.</text>
</comment>
<dbReference type="EMBL" id="QXTG01000001">
    <property type="protein sequence ID" value="RIX31246.1"/>
    <property type="molecule type" value="Genomic_DNA"/>
</dbReference>
<dbReference type="Pfam" id="PF01872">
    <property type="entry name" value="RibD_C"/>
    <property type="match status" value="1"/>
</dbReference>
<evidence type="ECO:0000259" key="1">
    <source>
        <dbReference type="Pfam" id="PF01872"/>
    </source>
</evidence>
<protein>
    <submittedName>
        <fullName evidence="2">Deaminase</fullName>
    </submittedName>
</protein>
<dbReference type="InterPro" id="IPR002734">
    <property type="entry name" value="RibDG_C"/>
</dbReference>